<dbReference type="EMBL" id="RJKX01000011">
    <property type="protein sequence ID" value="ROQ01665.1"/>
    <property type="molecule type" value="Genomic_DNA"/>
</dbReference>
<dbReference type="InterPro" id="IPR004805">
    <property type="entry name" value="DnaE2/DnaE/PolC"/>
</dbReference>
<reference evidence="14 15" key="1">
    <citation type="submission" date="2018-11" db="EMBL/GenBank/DDBJ databases">
        <title>Genomic Encyclopedia of Type Strains, Phase IV (KMG-IV): sequencing the most valuable type-strain genomes for metagenomic binning, comparative biology and taxonomic classification.</title>
        <authorList>
            <person name="Goeker M."/>
        </authorList>
    </citation>
    <scope>NUCLEOTIDE SEQUENCE [LARGE SCALE GENOMIC DNA]</scope>
    <source>
        <strain evidence="14 15">DSM 5900</strain>
    </source>
</reference>
<dbReference type="Gene3D" id="1.10.150.870">
    <property type="match status" value="1"/>
</dbReference>
<dbReference type="GO" id="GO:0006260">
    <property type="term" value="P:DNA replication"/>
    <property type="evidence" value="ECO:0007669"/>
    <property type="project" value="UniProtKB-KW"/>
</dbReference>
<keyword evidence="6" id="KW-0808">Transferase</keyword>
<evidence type="ECO:0000313" key="14">
    <source>
        <dbReference type="EMBL" id="ROQ01665.1"/>
    </source>
</evidence>
<dbReference type="GO" id="GO:0005737">
    <property type="term" value="C:cytoplasm"/>
    <property type="evidence" value="ECO:0007669"/>
    <property type="project" value="UniProtKB-SubCell"/>
</dbReference>
<dbReference type="NCBIfam" id="TIGR00594">
    <property type="entry name" value="polc"/>
    <property type="match status" value="1"/>
</dbReference>
<evidence type="ECO:0000256" key="5">
    <source>
        <dbReference type="ARBA" id="ARBA00022490"/>
    </source>
</evidence>
<comment type="catalytic activity">
    <reaction evidence="12">
        <text>DNA(n) + a 2'-deoxyribonucleoside 5'-triphosphate = DNA(n+1) + diphosphate</text>
        <dbReference type="Rhea" id="RHEA:22508"/>
        <dbReference type="Rhea" id="RHEA-COMP:17339"/>
        <dbReference type="Rhea" id="RHEA-COMP:17340"/>
        <dbReference type="ChEBI" id="CHEBI:33019"/>
        <dbReference type="ChEBI" id="CHEBI:61560"/>
        <dbReference type="ChEBI" id="CHEBI:173112"/>
        <dbReference type="EC" id="2.7.7.7"/>
    </reaction>
</comment>
<comment type="subcellular location">
    <subcellularLocation>
        <location evidence="1">Cytoplasm</location>
    </subcellularLocation>
</comment>
<dbReference type="InterPro" id="IPR004013">
    <property type="entry name" value="PHP_dom"/>
</dbReference>
<evidence type="ECO:0000256" key="3">
    <source>
        <dbReference type="ARBA" id="ARBA00012417"/>
    </source>
</evidence>
<dbReference type="InterPro" id="IPR029460">
    <property type="entry name" value="DNAPol_HHH"/>
</dbReference>
<dbReference type="InterPro" id="IPR049821">
    <property type="entry name" value="PolIIIA_DnaE1_PHP"/>
</dbReference>
<comment type="subunit">
    <text evidence="11">DNA polymerase III contains a core (composed of alpha, epsilon and theta chains) that associates with a tau subunit. This core dimerizes to form the POLIII' complex. PolIII' associates with the gamma complex (composed of gamma, delta, delta', psi and chi chains) and with the beta chain to form the complete DNA polymerase III complex.</text>
</comment>
<evidence type="ECO:0000256" key="7">
    <source>
        <dbReference type="ARBA" id="ARBA00022695"/>
    </source>
</evidence>
<dbReference type="GO" id="GO:0003887">
    <property type="term" value="F:DNA-directed DNA polymerase activity"/>
    <property type="evidence" value="ECO:0007669"/>
    <property type="project" value="UniProtKB-KW"/>
</dbReference>
<dbReference type="OrthoDB" id="9803237at2"/>
<dbReference type="PANTHER" id="PTHR32294">
    <property type="entry name" value="DNA POLYMERASE III SUBUNIT ALPHA"/>
    <property type="match status" value="1"/>
</dbReference>
<keyword evidence="7" id="KW-0548">Nucleotidyltransferase</keyword>
<feature type="domain" description="Polymerase/histidinol phosphatase N-terminal" evidence="13">
    <location>
        <begin position="7"/>
        <end position="74"/>
    </location>
</feature>
<dbReference type="RefSeq" id="WP_123688402.1">
    <property type="nucleotide sequence ID" value="NZ_AP019700.1"/>
</dbReference>
<dbReference type="CDD" id="cd07433">
    <property type="entry name" value="PHP_PolIIIA_DnaE1"/>
    <property type="match status" value="1"/>
</dbReference>
<evidence type="ECO:0000256" key="2">
    <source>
        <dbReference type="ARBA" id="ARBA00009496"/>
    </source>
</evidence>
<comment type="similarity">
    <text evidence="2">Belongs to the DNA polymerase type-C family. DnaE subfamily.</text>
</comment>
<evidence type="ECO:0000259" key="13">
    <source>
        <dbReference type="SMART" id="SM00481"/>
    </source>
</evidence>
<dbReference type="NCBIfam" id="NF004226">
    <property type="entry name" value="PRK05673.1"/>
    <property type="match status" value="1"/>
</dbReference>
<dbReference type="EC" id="2.7.7.7" evidence="3"/>
<accession>A0A3N1MET8</accession>
<evidence type="ECO:0000256" key="11">
    <source>
        <dbReference type="ARBA" id="ARBA00026073"/>
    </source>
</evidence>
<keyword evidence="8" id="KW-0235">DNA replication</keyword>
<comment type="caution">
    <text evidence="14">The sequence shown here is derived from an EMBL/GenBank/DDBJ whole genome shotgun (WGS) entry which is preliminary data.</text>
</comment>
<dbReference type="PANTHER" id="PTHR32294:SF0">
    <property type="entry name" value="DNA POLYMERASE III SUBUNIT ALPHA"/>
    <property type="match status" value="1"/>
</dbReference>
<dbReference type="Pfam" id="PF02811">
    <property type="entry name" value="PHP"/>
    <property type="match status" value="1"/>
</dbReference>
<dbReference type="Gene3D" id="3.20.20.140">
    <property type="entry name" value="Metal-dependent hydrolases"/>
    <property type="match status" value="1"/>
</dbReference>
<dbReference type="Proteomes" id="UP000278222">
    <property type="component" value="Unassembled WGS sequence"/>
</dbReference>
<dbReference type="SMART" id="SM00481">
    <property type="entry name" value="POLIIIAc"/>
    <property type="match status" value="1"/>
</dbReference>
<organism evidence="14 15">
    <name type="scientific">Stella humosa</name>
    <dbReference type="NCBI Taxonomy" id="94"/>
    <lineage>
        <taxon>Bacteria</taxon>
        <taxon>Pseudomonadati</taxon>
        <taxon>Pseudomonadota</taxon>
        <taxon>Alphaproteobacteria</taxon>
        <taxon>Rhodospirillales</taxon>
        <taxon>Stellaceae</taxon>
        <taxon>Stella</taxon>
    </lineage>
</organism>
<protein>
    <recommendedName>
        <fullName evidence="4">DNA polymerase III subunit alpha</fullName>
        <ecNumber evidence="3">2.7.7.7</ecNumber>
    </recommendedName>
</protein>
<dbReference type="Gene3D" id="1.10.10.1600">
    <property type="entry name" value="Bacterial DNA polymerase III alpha subunit, thumb domain"/>
    <property type="match status" value="1"/>
</dbReference>
<keyword evidence="15" id="KW-1185">Reference proteome</keyword>
<evidence type="ECO:0000256" key="1">
    <source>
        <dbReference type="ARBA" id="ARBA00004496"/>
    </source>
</evidence>
<evidence type="ECO:0000256" key="8">
    <source>
        <dbReference type="ARBA" id="ARBA00022705"/>
    </source>
</evidence>
<keyword evidence="9" id="KW-0239">DNA-directed DNA polymerase</keyword>
<dbReference type="InterPro" id="IPR041931">
    <property type="entry name" value="DNA_pol3_alpha_thumb_dom"/>
</dbReference>
<dbReference type="InterPro" id="IPR003141">
    <property type="entry name" value="Pol/His_phosphatase_N"/>
</dbReference>
<gene>
    <name evidence="14" type="ORF">EDC65_0847</name>
</gene>
<evidence type="ECO:0000256" key="4">
    <source>
        <dbReference type="ARBA" id="ARBA00019114"/>
    </source>
</evidence>
<dbReference type="SUPFAM" id="SSF89550">
    <property type="entry name" value="PHP domain-like"/>
    <property type="match status" value="1"/>
</dbReference>
<dbReference type="InterPro" id="IPR011708">
    <property type="entry name" value="DNA_pol3_alpha_NTPase_dom"/>
</dbReference>
<dbReference type="InterPro" id="IPR016195">
    <property type="entry name" value="Pol/histidinol_Pase-like"/>
</dbReference>
<name>A0A3N1MET8_9PROT</name>
<dbReference type="AlphaFoldDB" id="A0A3N1MET8"/>
<sequence>MSHADFVHLRTHSAYSLSEGALKTKDLVKLCIQGGMPAVAVTDTGNLFGALEFATEAASSGVQPITGSLFGITRVGGRPAGPGLPQTPDRMVLLVQDETGYRNLLKLVSRAFMESDGTREAQLSLAELDGFTDGLIALVGAPDSPLGRLLVDGQKEAAEQCLATLRALFPGRLYIELQRHGVPAEEAIEADLLDLADRTGLPLVATNDAFFSDRTMYEAHDALICIAGGVTVSTDQRRRLTPEHGFKSAAEMRELFADLPEAIDNTLVVAQRCAFMPEKRKPILPPFASDSGREEPAELHAQATLGLDGRLAAMTDHPDPAPYRERLEFELDVIVRMGFAGYFLIVADFIQWAKRQGIPVGPGRGSGAGSVVAWALSITDLDPLRHGLLFERFLNPERVSMPDFDIDFCQDRRDEVIRYVQQRYGRDRVAQIITFGKLQARAVLRDVGRVLEMPYGQVDRLCKLVPNNPANPVTLRQAIDGEPLLQSMRDDDEAVARLIRIALQLEGLYRHASTHAAGVVIGDRPLDELVPLYRDPRSDMPVTQFNMKYVELAGLVKFDFLGLKTLTVLVKAQALLRNRGIEIDLTNLPLDDGPTFEMLSRADATGVFQLESQGMRDVLRKLRPDRFEDIVAVVALYRPGPMENIPRYIACKHGEEQPDYLHPMLEPILKETSGIMIYQEQVMQIARTLSGYSLGGADLLRRAMGKKIKEEMEAQRKAFVDGAVANGVDKGTAAHVFDQVAKFAGYGFNKSHAAAYALVAYQTAYLKANYPVEFFAASMSLDLGNTDKLNTFRQELARLGIPLLPPDVNHSQVEFSVETGKDGKGCVRYALAGLKGVGIPAMQNMVAVRGDKPFAGLEDFAARIDARAVTKKQVEALARAGAFDAFNKNRAQMMAAAETIVREAAAAASDRDSRQETLFGGVAAPQWRLPAVEEWNLFDKLQNEFEAIGFYLSNHPLDAYGKSLERIGVTRAADLPARFSLGGSTRVKLAGIVVSKRERTSARGNRFAFVQMSDASGLFEIAVFSEVLSVARELLDSGQPILVVADARVEGDSMRLGAVQIDALDKVAASAAAGMRIYLGGTTALEGLKRLIAKEASGRGGRGRINLVLDIDTGREVEVALPGSYRVTPQVRAAVTSMVGVVQVQDI</sequence>
<evidence type="ECO:0000313" key="15">
    <source>
        <dbReference type="Proteomes" id="UP000278222"/>
    </source>
</evidence>
<dbReference type="Pfam" id="PF17657">
    <property type="entry name" value="DNA_pol3_finger"/>
    <property type="match status" value="1"/>
</dbReference>
<dbReference type="InterPro" id="IPR040982">
    <property type="entry name" value="DNA_pol3_finger"/>
</dbReference>
<evidence type="ECO:0000256" key="10">
    <source>
        <dbReference type="ARBA" id="ARBA00025611"/>
    </source>
</evidence>
<proteinExistence type="inferred from homology"/>
<keyword evidence="5" id="KW-0963">Cytoplasm</keyword>
<evidence type="ECO:0000256" key="6">
    <source>
        <dbReference type="ARBA" id="ARBA00022679"/>
    </source>
</evidence>
<evidence type="ECO:0000256" key="9">
    <source>
        <dbReference type="ARBA" id="ARBA00022932"/>
    </source>
</evidence>
<dbReference type="CDD" id="cd04485">
    <property type="entry name" value="DnaE_OBF"/>
    <property type="match status" value="1"/>
</dbReference>
<dbReference type="Pfam" id="PF07733">
    <property type="entry name" value="DNA_pol3_alpha"/>
    <property type="match status" value="1"/>
</dbReference>
<dbReference type="GO" id="GO:0008408">
    <property type="term" value="F:3'-5' exonuclease activity"/>
    <property type="evidence" value="ECO:0007669"/>
    <property type="project" value="InterPro"/>
</dbReference>
<comment type="function">
    <text evidence="10">DNA polymerase III is a complex, multichain enzyme responsible for most of the replicative synthesis in bacteria. This DNA polymerase also exhibits 3' to 5' exonuclease activity. The alpha chain is the DNA polymerase.</text>
</comment>
<evidence type="ECO:0000256" key="12">
    <source>
        <dbReference type="ARBA" id="ARBA00049244"/>
    </source>
</evidence>
<dbReference type="Pfam" id="PF14579">
    <property type="entry name" value="HHH_6"/>
    <property type="match status" value="1"/>
</dbReference>